<dbReference type="AlphaFoldDB" id="A0AAE0LET9"/>
<keyword evidence="2" id="KW-1185">Reference proteome</keyword>
<reference evidence="1 2" key="1">
    <citation type="journal article" date="2015" name="Genome Biol. Evol.">
        <title>Comparative Genomics of a Bacterivorous Green Alga Reveals Evolutionary Causalities and Consequences of Phago-Mixotrophic Mode of Nutrition.</title>
        <authorList>
            <person name="Burns J.A."/>
            <person name="Paasch A."/>
            <person name="Narechania A."/>
            <person name="Kim E."/>
        </authorList>
    </citation>
    <scope>NUCLEOTIDE SEQUENCE [LARGE SCALE GENOMIC DNA]</scope>
    <source>
        <strain evidence="1 2">PLY_AMNH</strain>
    </source>
</reference>
<proteinExistence type="predicted"/>
<name>A0AAE0LET9_9CHLO</name>
<dbReference type="EMBL" id="LGRX02003272">
    <property type="protein sequence ID" value="KAK3282512.1"/>
    <property type="molecule type" value="Genomic_DNA"/>
</dbReference>
<gene>
    <name evidence="1" type="ORF">CYMTET_9754</name>
</gene>
<dbReference type="SUPFAM" id="SSF81383">
    <property type="entry name" value="F-box domain"/>
    <property type="match status" value="1"/>
</dbReference>
<protein>
    <recommendedName>
        <fullName evidence="3">F-box domain-containing protein</fullName>
    </recommendedName>
</protein>
<dbReference type="InterPro" id="IPR036047">
    <property type="entry name" value="F-box-like_dom_sf"/>
</dbReference>
<evidence type="ECO:0008006" key="3">
    <source>
        <dbReference type="Google" id="ProtNLM"/>
    </source>
</evidence>
<accession>A0AAE0LET9</accession>
<sequence>MNELLRQRVLLQRLENGQVALQKDLETLRVSRESLTASTAPSPAEEDTSVVRQVSLLDLDESLLMHVLVLFDNARDLCALTQTCTALKRLVTSEDAWHFLWRPMCVLHWGVVSAEAEDVPCLEEGLPVTDFYMEEVMEDLANQYANGDSWDGGCAGQGGWRAVYRDRLLGWRRGLTMLSWLKEHHHPSEVAGRRHRYDLYIAIFYLGLCTGYTGEAPG</sequence>
<evidence type="ECO:0000313" key="1">
    <source>
        <dbReference type="EMBL" id="KAK3282512.1"/>
    </source>
</evidence>
<evidence type="ECO:0000313" key="2">
    <source>
        <dbReference type="Proteomes" id="UP001190700"/>
    </source>
</evidence>
<dbReference type="Proteomes" id="UP001190700">
    <property type="component" value="Unassembled WGS sequence"/>
</dbReference>
<comment type="caution">
    <text evidence="1">The sequence shown here is derived from an EMBL/GenBank/DDBJ whole genome shotgun (WGS) entry which is preliminary data.</text>
</comment>
<organism evidence="1 2">
    <name type="scientific">Cymbomonas tetramitiformis</name>
    <dbReference type="NCBI Taxonomy" id="36881"/>
    <lineage>
        <taxon>Eukaryota</taxon>
        <taxon>Viridiplantae</taxon>
        <taxon>Chlorophyta</taxon>
        <taxon>Pyramimonadophyceae</taxon>
        <taxon>Pyramimonadales</taxon>
        <taxon>Pyramimonadaceae</taxon>
        <taxon>Cymbomonas</taxon>
    </lineage>
</organism>